<proteinExistence type="predicted"/>
<dbReference type="PANTHER" id="PTHR19446">
    <property type="entry name" value="REVERSE TRANSCRIPTASES"/>
    <property type="match status" value="1"/>
</dbReference>
<evidence type="ECO:0000313" key="2">
    <source>
        <dbReference type="Proteomes" id="UP000005408"/>
    </source>
</evidence>
<accession>A0A8W8N2H7</accession>
<name>A0A8W8N2H7_MAGGI</name>
<protein>
    <recommendedName>
        <fullName evidence="3">Reverse transcriptase domain-containing protein</fullName>
    </recommendedName>
</protein>
<dbReference type="Proteomes" id="UP000005408">
    <property type="component" value="Unassembled WGS sequence"/>
</dbReference>
<reference evidence="1" key="1">
    <citation type="submission" date="2022-08" db="UniProtKB">
        <authorList>
            <consortium name="EnsemblMetazoa"/>
        </authorList>
    </citation>
    <scope>IDENTIFICATION</scope>
    <source>
        <strain evidence="1">05x7-T-G4-1.051#20</strain>
    </source>
</reference>
<evidence type="ECO:0000313" key="1">
    <source>
        <dbReference type="EnsemblMetazoa" id="G4362.1:cds"/>
    </source>
</evidence>
<evidence type="ECO:0008006" key="3">
    <source>
        <dbReference type="Google" id="ProtNLM"/>
    </source>
</evidence>
<organism evidence="1 2">
    <name type="scientific">Magallana gigas</name>
    <name type="common">Pacific oyster</name>
    <name type="synonym">Crassostrea gigas</name>
    <dbReference type="NCBI Taxonomy" id="29159"/>
    <lineage>
        <taxon>Eukaryota</taxon>
        <taxon>Metazoa</taxon>
        <taxon>Spiralia</taxon>
        <taxon>Lophotrochozoa</taxon>
        <taxon>Mollusca</taxon>
        <taxon>Bivalvia</taxon>
        <taxon>Autobranchia</taxon>
        <taxon>Pteriomorphia</taxon>
        <taxon>Ostreida</taxon>
        <taxon>Ostreoidea</taxon>
        <taxon>Ostreidae</taxon>
        <taxon>Magallana</taxon>
    </lineage>
</organism>
<dbReference type="AlphaFoldDB" id="A0A8W8N2H7"/>
<dbReference type="Gene3D" id="3.60.10.10">
    <property type="entry name" value="Endonuclease/exonuclease/phosphatase"/>
    <property type="match status" value="1"/>
</dbReference>
<keyword evidence="2" id="KW-1185">Reference proteome</keyword>
<dbReference type="EnsemblMetazoa" id="G4362.1">
    <property type="protein sequence ID" value="G4362.1:cds"/>
    <property type="gene ID" value="G4362"/>
</dbReference>
<dbReference type="InterPro" id="IPR036691">
    <property type="entry name" value="Endo/exonu/phosph_ase_sf"/>
</dbReference>
<sequence>KYTFFNHLGSSVIDYVLVGKDDFDAIESFTVKDFNEWSDHAPVEVCIHNVKNYQRYDNHNIFCSNVTAGSVYRWNEEAFESIKSILHSKVSDFYSLFEKMDCGILSIDQVVNNFTSILNSVFMPFCSVSNFLGGSSIDIKSSSSNKPWFDDKCKELRKVYKSSLRIFNWERSVQNRITLCENKRVYKKHVLRTRNRFVRHEGNKLNYLRKHNPKQFYKIFKKRKTIKSSLDLDAFYQYFKSVCNVDENIVDIESPFFEQRSTDTVFSELDEAIDEEELLSVLKKLKCGKAAGTDHLLNEYFVKFKEFFLPVLVRLFNKILDAGTFPRSWSIGVIIPLLKKGNTNDVNNYRGITLVSNLAKIFTTVLNYRLLRWSDDNGIISDAQFGFKPGHSTTDAIFALTSLV</sequence>
<dbReference type="SUPFAM" id="SSF56219">
    <property type="entry name" value="DNase I-like"/>
    <property type="match status" value="1"/>
</dbReference>